<organism evidence="1 2">
    <name type="scientific">Periconia digitata</name>
    <dbReference type="NCBI Taxonomy" id="1303443"/>
    <lineage>
        <taxon>Eukaryota</taxon>
        <taxon>Fungi</taxon>
        <taxon>Dikarya</taxon>
        <taxon>Ascomycota</taxon>
        <taxon>Pezizomycotina</taxon>
        <taxon>Dothideomycetes</taxon>
        <taxon>Pleosporomycetidae</taxon>
        <taxon>Pleosporales</taxon>
        <taxon>Massarineae</taxon>
        <taxon>Periconiaceae</taxon>
        <taxon>Periconia</taxon>
    </lineage>
</organism>
<keyword evidence="2" id="KW-1185">Reference proteome</keyword>
<reference evidence="1" key="1">
    <citation type="submission" date="2023-01" db="EMBL/GenBank/DDBJ databases">
        <authorList>
            <person name="Van Ghelder C."/>
            <person name="Rancurel C."/>
        </authorList>
    </citation>
    <scope>NUCLEOTIDE SEQUENCE</scope>
    <source>
        <strain evidence="1">CNCM I-4278</strain>
    </source>
</reference>
<evidence type="ECO:0000313" key="1">
    <source>
        <dbReference type="EMBL" id="CAI6339753.1"/>
    </source>
</evidence>
<protein>
    <submittedName>
        <fullName evidence="1">Uncharacterized protein</fullName>
    </submittedName>
</protein>
<evidence type="ECO:0000313" key="2">
    <source>
        <dbReference type="Proteomes" id="UP001152607"/>
    </source>
</evidence>
<name>A0A9W4XQB5_9PLEO</name>
<proteinExistence type="predicted"/>
<sequence length="85" mass="9672">MPCRVFSSLTNQSECSPPYLFDHVPGRRVSNAPHWFVSVPRAANRAIEFKLTTGTCKCYITTPSLGLTYREINLPYYRVLNSMSI</sequence>
<comment type="caution">
    <text evidence="1">The sequence shown here is derived from an EMBL/GenBank/DDBJ whole genome shotgun (WGS) entry which is preliminary data.</text>
</comment>
<accession>A0A9W4XQB5</accession>
<dbReference type="AlphaFoldDB" id="A0A9W4XQB5"/>
<dbReference type="Proteomes" id="UP001152607">
    <property type="component" value="Unassembled WGS sequence"/>
</dbReference>
<dbReference type="EMBL" id="CAOQHR010000009">
    <property type="protein sequence ID" value="CAI6339753.1"/>
    <property type="molecule type" value="Genomic_DNA"/>
</dbReference>
<gene>
    <name evidence="1" type="ORF">PDIGIT_LOCUS12916</name>
</gene>